<sequence length="89" mass="10333">MFANLSWKIIHQVLNETIAELMDEHQTLDVPTLRERLLEMAESESDELMVLCYWQASRVLTRLPPTVTASQLIEEARVAYRTPINHDPL</sequence>
<dbReference type="Proteomes" id="UP000198841">
    <property type="component" value="Unassembled WGS sequence"/>
</dbReference>
<protein>
    <recommendedName>
        <fullName evidence="3">DUF1040 domain-containing protein</fullName>
    </recommendedName>
</protein>
<evidence type="ECO:0000313" key="2">
    <source>
        <dbReference type="Proteomes" id="UP000198841"/>
    </source>
</evidence>
<gene>
    <name evidence="1" type="ORF">SAMN05518863_106375</name>
</gene>
<keyword evidence="2" id="KW-1185">Reference proteome</keyword>
<reference evidence="1 2" key="1">
    <citation type="submission" date="2016-10" db="EMBL/GenBank/DDBJ databases">
        <authorList>
            <person name="Varghese N."/>
            <person name="Submissions S."/>
        </authorList>
    </citation>
    <scope>NUCLEOTIDE SEQUENCE [LARGE SCALE GENOMIC DNA]</scope>
    <source>
        <strain evidence="1 2">YR512</strain>
    </source>
</reference>
<dbReference type="EMBL" id="FOSD01000006">
    <property type="protein sequence ID" value="SFK39263.1"/>
    <property type="molecule type" value="Genomic_DNA"/>
</dbReference>
<proteinExistence type="predicted"/>
<evidence type="ECO:0000313" key="1">
    <source>
        <dbReference type="EMBL" id="SFK39263.1"/>
    </source>
</evidence>
<dbReference type="RefSeq" id="WP_008107999.1">
    <property type="nucleotide sequence ID" value="NZ_FOSD01000006.1"/>
</dbReference>
<accession>A0A1I3Z5A7</accession>
<evidence type="ECO:0008006" key="3">
    <source>
        <dbReference type="Google" id="ProtNLM"/>
    </source>
</evidence>
<organism evidence="1 2">
    <name type="scientific">Candidatus Pantoea symbiotica</name>
    <dbReference type="NCBI Taxonomy" id="1884370"/>
    <lineage>
        <taxon>Bacteria</taxon>
        <taxon>Pseudomonadati</taxon>
        <taxon>Pseudomonadota</taxon>
        <taxon>Gammaproteobacteria</taxon>
        <taxon>Enterobacterales</taxon>
        <taxon>Erwiniaceae</taxon>
        <taxon>Pantoea</taxon>
    </lineage>
</organism>
<comment type="caution">
    <text evidence="1">The sequence shown here is derived from an EMBL/GenBank/DDBJ whole genome shotgun (WGS) entry which is preliminary data.</text>
</comment>
<name>A0A1I3Z5A7_9GAMM</name>